<keyword evidence="5" id="KW-0813">Transport</keyword>
<evidence type="ECO:0000256" key="11">
    <source>
        <dbReference type="ARBA" id="ARBA00023002"/>
    </source>
</evidence>
<evidence type="ECO:0000256" key="13">
    <source>
        <dbReference type="ARBA" id="ARBA00023136"/>
    </source>
</evidence>
<evidence type="ECO:0000256" key="5">
    <source>
        <dbReference type="ARBA" id="ARBA00022448"/>
    </source>
</evidence>
<comment type="catalytic activity">
    <reaction evidence="1 14">
        <text>2 a ubiquinol + O2 = 2 a ubiquinone + 2 H2O</text>
        <dbReference type="Rhea" id="RHEA:30255"/>
        <dbReference type="Rhea" id="RHEA-COMP:9565"/>
        <dbReference type="Rhea" id="RHEA-COMP:9566"/>
        <dbReference type="ChEBI" id="CHEBI:15377"/>
        <dbReference type="ChEBI" id="CHEBI:15379"/>
        <dbReference type="ChEBI" id="CHEBI:16389"/>
        <dbReference type="ChEBI" id="CHEBI:17976"/>
        <dbReference type="EC" id="1.10.3.11"/>
    </reaction>
</comment>
<evidence type="ECO:0000256" key="6">
    <source>
        <dbReference type="ARBA" id="ARBA00022660"/>
    </source>
</evidence>
<comment type="caution">
    <text evidence="15">The sequence shown here is derived from an EMBL/GenBank/DDBJ whole genome shotgun (WGS) entry which is preliminary data.</text>
</comment>
<evidence type="ECO:0000313" key="16">
    <source>
        <dbReference type="Proteomes" id="UP001445335"/>
    </source>
</evidence>
<keyword evidence="12 14" id="KW-0408">Iron</keyword>
<dbReference type="InterPro" id="IPR002680">
    <property type="entry name" value="AOX"/>
</dbReference>
<keyword evidence="10" id="KW-1133">Transmembrane helix</keyword>
<dbReference type="GO" id="GO:0009916">
    <property type="term" value="F:alternative oxidase activity"/>
    <property type="evidence" value="ECO:0007669"/>
    <property type="project" value="UniProtKB-UniRule"/>
</dbReference>
<dbReference type="GO" id="GO:0010230">
    <property type="term" value="P:alternative respiration"/>
    <property type="evidence" value="ECO:0007669"/>
    <property type="project" value="TreeGrafter"/>
</dbReference>
<dbReference type="Proteomes" id="UP001445335">
    <property type="component" value="Unassembled WGS sequence"/>
</dbReference>
<dbReference type="GO" id="GO:0016020">
    <property type="term" value="C:membrane"/>
    <property type="evidence" value="ECO:0007669"/>
    <property type="project" value="UniProtKB-SubCell"/>
</dbReference>
<dbReference type="GO" id="GO:0098803">
    <property type="term" value="C:respiratory chain complex"/>
    <property type="evidence" value="ECO:0007669"/>
    <property type="project" value="UniProtKB-UniRule"/>
</dbReference>
<comment type="subcellular location">
    <subcellularLocation>
        <location evidence="2">Membrane</location>
    </subcellularLocation>
</comment>
<keyword evidence="9 14" id="KW-0249">Electron transport</keyword>
<evidence type="ECO:0000256" key="1">
    <source>
        <dbReference type="ARBA" id="ARBA00001192"/>
    </source>
</evidence>
<dbReference type="Gene3D" id="1.20.1260.140">
    <property type="entry name" value="Alternative oxidase"/>
    <property type="match status" value="1"/>
</dbReference>
<sequence>MADKEPPGTPEEQMGKGTGESFYGERAGALAAGAAAAAAGMLARMTGSLFGPRARENAWARHLVILHGIAPVPPMIAALVGHCKSVALAARDNGFCATFQCDADNATQNLLALLELWPSWVLPRALVLAGEAALAAPYALAYVLAPGVCHAAMAGLEAATVSTLTAALADLDAGRLPAWDPAPAPAPARKYWRLPGHADMRDVLLAMRADAVARSHNNWRASFGEPSPTVSARNLDAARAALRSGPPCALARVGGCRAIAGFVGLVYAMQVMVAGP</sequence>
<dbReference type="Pfam" id="PF01786">
    <property type="entry name" value="AOX"/>
    <property type="match status" value="1"/>
</dbReference>
<accession>A0AAW1S451</accession>
<dbReference type="PANTHER" id="PTHR31803:SF3">
    <property type="entry name" value="ALTERNATIVE OXIDASE"/>
    <property type="match status" value="1"/>
</dbReference>
<dbReference type="AlphaFoldDB" id="A0AAW1S451"/>
<comment type="subunit">
    <text evidence="4">Homodimer; disulfide-linked.</text>
</comment>
<dbReference type="GO" id="GO:0046872">
    <property type="term" value="F:metal ion binding"/>
    <property type="evidence" value="ECO:0007669"/>
    <property type="project" value="UniProtKB-UniRule"/>
</dbReference>
<comment type="cofactor">
    <cofactor evidence="14">
        <name>Fe cation</name>
        <dbReference type="ChEBI" id="CHEBI:24875"/>
    </cofactor>
    <text evidence="14">Binds 2 iron ions per subunit.</text>
</comment>
<protein>
    <recommendedName>
        <fullName evidence="14">Ubiquinol oxidase</fullName>
        <ecNumber evidence="14">1.10.3.11</ecNumber>
    </recommendedName>
</protein>
<evidence type="ECO:0000256" key="3">
    <source>
        <dbReference type="ARBA" id="ARBA00008388"/>
    </source>
</evidence>
<keyword evidence="7 14" id="KW-0812">Transmembrane</keyword>
<name>A0AAW1S451_9CHLO</name>
<reference evidence="15 16" key="1">
    <citation type="journal article" date="2024" name="Nat. Commun.">
        <title>Phylogenomics reveals the evolutionary origins of lichenization in chlorophyte algae.</title>
        <authorList>
            <person name="Puginier C."/>
            <person name="Libourel C."/>
            <person name="Otte J."/>
            <person name="Skaloud P."/>
            <person name="Haon M."/>
            <person name="Grisel S."/>
            <person name="Petersen M."/>
            <person name="Berrin J.G."/>
            <person name="Delaux P.M."/>
            <person name="Dal Grande F."/>
            <person name="Keller J."/>
        </authorList>
    </citation>
    <scope>NUCLEOTIDE SEQUENCE [LARGE SCALE GENOMIC DNA]</scope>
    <source>
        <strain evidence="15 16">SAG 245.80</strain>
    </source>
</reference>
<dbReference type="EC" id="1.10.3.11" evidence="14"/>
<evidence type="ECO:0000256" key="8">
    <source>
        <dbReference type="ARBA" id="ARBA00022723"/>
    </source>
</evidence>
<dbReference type="PANTHER" id="PTHR31803">
    <property type="entry name" value="ALTERNATIVE OXIDASE"/>
    <property type="match status" value="1"/>
</dbReference>
<evidence type="ECO:0000256" key="14">
    <source>
        <dbReference type="RuleBase" id="RU003779"/>
    </source>
</evidence>
<dbReference type="GO" id="GO:0005739">
    <property type="term" value="C:mitochondrion"/>
    <property type="evidence" value="ECO:0007669"/>
    <property type="project" value="TreeGrafter"/>
</dbReference>
<dbReference type="InterPro" id="IPR038659">
    <property type="entry name" value="AOX_sf"/>
</dbReference>
<dbReference type="GO" id="GO:0102721">
    <property type="term" value="F:ubiquinol:oxygen oxidoreductase activity"/>
    <property type="evidence" value="ECO:0007669"/>
    <property type="project" value="UniProtKB-EC"/>
</dbReference>
<evidence type="ECO:0000256" key="10">
    <source>
        <dbReference type="ARBA" id="ARBA00022989"/>
    </source>
</evidence>
<comment type="similarity">
    <text evidence="3 14">Belongs to the alternative oxidase family.</text>
</comment>
<keyword evidence="8 14" id="KW-0479">Metal-binding</keyword>
<organism evidence="15 16">
    <name type="scientific">Elliptochloris bilobata</name>
    <dbReference type="NCBI Taxonomy" id="381761"/>
    <lineage>
        <taxon>Eukaryota</taxon>
        <taxon>Viridiplantae</taxon>
        <taxon>Chlorophyta</taxon>
        <taxon>core chlorophytes</taxon>
        <taxon>Trebouxiophyceae</taxon>
        <taxon>Trebouxiophyceae incertae sedis</taxon>
        <taxon>Elliptochloris clade</taxon>
        <taxon>Elliptochloris</taxon>
    </lineage>
</organism>
<keyword evidence="13 14" id="KW-0472">Membrane</keyword>
<keyword evidence="6 14" id="KW-0679">Respiratory chain</keyword>
<evidence type="ECO:0000256" key="7">
    <source>
        <dbReference type="ARBA" id="ARBA00022692"/>
    </source>
</evidence>
<evidence type="ECO:0000256" key="12">
    <source>
        <dbReference type="ARBA" id="ARBA00023004"/>
    </source>
</evidence>
<dbReference type="EMBL" id="JALJOU010000012">
    <property type="protein sequence ID" value="KAK9840820.1"/>
    <property type="molecule type" value="Genomic_DNA"/>
</dbReference>
<evidence type="ECO:0000256" key="4">
    <source>
        <dbReference type="ARBA" id="ARBA00011748"/>
    </source>
</evidence>
<keyword evidence="11 14" id="KW-0560">Oxidoreductase</keyword>
<proteinExistence type="inferred from homology"/>
<keyword evidence="16" id="KW-1185">Reference proteome</keyword>
<dbReference type="GO" id="GO:0106292">
    <property type="term" value="F:superoxide-generating NADPH oxidase activity"/>
    <property type="evidence" value="ECO:0007669"/>
    <property type="project" value="UniProtKB-ARBA"/>
</dbReference>
<evidence type="ECO:0000256" key="9">
    <source>
        <dbReference type="ARBA" id="ARBA00022982"/>
    </source>
</evidence>
<evidence type="ECO:0000256" key="2">
    <source>
        <dbReference type="ARBA" id="ARBA00004370"/>
    </source>
</evidence>
<evidence type="ECO:0000313" key="15">
    <source>
        <dbReference type="EMBL" id="KAK9840820.1"/>
    </source>
</evidence>
<gene>
    <name evidence="15" type="ORF">WJX81_007204</name>
</gene>